<dbReference type="InterPro" id="IPR036884">
    <property type="entry name" value="2Fe-2S-bd_dom_sf"/>
</dbReference>
<organism evidence="7 8">
    <name type="scientific">Pseudonocardia acidicola</name>
    <dbReference type="NCBI Taxonomy" id="2724939"/>
    <lineage>
        <taxon>Bacteria</taxon>
        <taxon>Bacillati</taxon>
        <taxon>Actinomycetota</taxon>
        <taxon>Actinomycetes</taxon>
        <taxon>Pseudonocardiales</taxon>
        <taxon>Pseudonocardiaceae</taxon>
        <taxon>Pseudonocardia</taxon>
    </lineage>
</organism>
<evidence type="ECO:0000256" key="1">
    <source>
        <dbReference type="ARBA" id="ARBA00022714"/>
    </source>
</evidence>
<evidence type="ECO:0000259" key="6">
    <source>
        <dbReference type="PROSITE" id="PS51085"/>
    </source>
</evidence>
<keyword evidence="1" id="KW-0001">2Fe-2S</keyword>
<dbReference type="Proteomes" id="UP000820669">
    <property type="component" value="Unassembled WGS sequence"/>
</dbReference>
<keyword evidence="2" id="KW-0479">Metal-binding</keyword>
<dbReference type="InterPro" id="IPR001041">
    <property type="entry name" value="2Fe-2S_ferredoxin-type"/>
</dbReference>
<evidence type="ECO:0000313" key="7">
    <source>
        <dbReference type="EMBL" id="NMH96829.1"/>
    </source>
</evidence>
<comment type="caution">
    <text evidence="7">The sequence shown here is derived from an EMBL/GenBank/DDBJ whole genome shotgun (WGS) entry which is preliminary data.</text>
</comment>
<protein>
    <submittedName>
        <fullName evidence="7">2Fe-2S iron-sulfur cluster binding domain-containing protein</fullName>
    </submittedName>
</protein>
<keyword evidence="8" id="KW-1185">Reference proteome</keyword>
<dbReference type="Pfam" id="PF00111">
    <property type="entry name" value="Fer2"/>
    <property type="match status" value="1"/>
</dbReference>
<dbReference type="InterPro" id="IPR051452">
    <property type="entry name" value="Diverse_Oxidoreductases"/>
</dbReference>
<accession>A0ABX1S996</accession>
<dbReference type="InterPro" id="IPR006058">
    <property type="entry name" value="2Fe2S_fd_BS"/>
</dbReference>
<evidence type="ECO:0000256" key="4">
    <source>
        <dbReference type="ARBA" id="ARBA00023004"/>
    </source>
</evidence>
<evidence type="ECO:0000256" key="2">
    <source>
        <dbReference type="ARBA" id="ARBA00022723"/>
    </source>
</evidence>
<proteinExistence type="predicted"/>
<reference evidence="7 8" key="1">
    <citation type="submission" date="2020-04" db="EMBL/GenBank/DDBJ databases">
        <authorList>
            <person name="Klaysubun C."/>
            <person name="Duangmal K."/>
            <person name="Lipun K."/>
        </authorList>
    </citation>
    <scope>NUCLEOTIDE SEQUENCE [LARGE SCALE GENOMIC DNA]</scope>
    <source>
        <strain evidence="7 8">K10HN5</strain>
    </source>
</reference>
<evidence type="ECO:0000256" key="5">
    <source>
        <dbReference type="ARBA" id="ARBA00023014"/>
    </source>
</evidence>
<name>A0ABX1S996_9PSEU</name>
<evidence type="ECO:0000313" key="8">
    <source>
        <dbReference type="Proteomes" id="UP000820669"/>
    </source>
</evidence>
<gene>
    <name evidence="7" type="ORF">HF526_05790</name>
</gene>
<dbReference type="PANTHER" id="PTHR44379:SF8">
    <property type="entry name" value="XANTHINE DEHYDROGENASE IRON-SULFUR-BINDING SUBUNIT XDHC-RELATED"/>
    <property type="match status" value="1"/>
</dbReference>
<dbReference type="EMBL" id="JAAXLA010000007">
    <property type="protein sequence ID" value="NMH96829.1"/>
    <property type="molecule type" value="Genomic_DNA"/>
</dbReference>
<keyword evidence="4" id="KW-0408">Iron</keyword>
<keyword evidence="3" id="KW-0560">Oxidoreductase</keyword>
<keyword evidence="5" id="KW-0411">Iron-sulfur</keyword>
<dbReference type="Gene3D" id="1.10.150.120">
    <property type="entry name" value="[2Fe-2S]-binding domain"/>
    <property type="match status" value="1"/>
</dbReference>
<dbReference type="PANTHER" id="PTHR44379">
    <property type="entry name" value="OXIDOREDUCTASE WITH IRON-SULFUR SUBUNIT"/>
    <property type="match status" value="1"/>
</dbReference>
<dbReference type="SUPFAM" id="SSF47741">
    <property type="entry name" value="CO dehydrogenase ISP C-domain like"/>
    <property type="match status" value="1"/>
</dbReference>
<dbReference type="InterPro" id="IPR036010">
    <property type="entry name" value="2Fe-2S_ferredoxin-like_sf"/>
</dbReference>
<dbReference type="InterPro" id="IPR002888">
    <property type="entry name" value="2Fe-2S-bd"/>
</dbReference>
<dbReference type="PROSITE" id="PS51085">
    <property type="entry name" value="2FE2S_FER_2"/>
    <property type="match status" value="1"/>
</dbReference>
<dbReference type="RefSeq" id="WP_169380219.1">
    <property type="nucleotide sequence ID" value="NZ_JAAXLA010000007.1"/>
</dbReference>
<dbReference type="Gene3D" id="3.10.20.30">
    <property type="match status" value="1"/>
</dbReference>
<evidence type="ECO:0000256" key="3">
    <source>
        <dbReference type="ARBA" id="ARBA00023002"/>
    </source>
</evidence>
<feature type="domain" description="2Fe-2S ferredoxin-type" evidence="6">
    <location>
        <begin position="7"/>
        <end position="82"/>
    </location>
</feature>
<dbReference type="InterPro" id="IPR012675">
    <property type="entry name" value="Beta-grasp_dom_sf"/>
</dbReference>
<sequence length="168" mass="17560">MDPTDQTSFTCVVNGEHVVLAGDDTTPAITALRAHGLFSVRETCGIGVCGTCTVLLDGEPVSACILPLYALGGRTVQTAEGLEGQNGELSDLQRQFIASQAFQCSFCTPGFLMSGQALLDSTDGPLDDEAIEEGLQGHLCRCGCYAAITEAVRECAAARMCGRAAARH</sequence>
<dbReference type="PROSITE" id="PS00197">
    <property type="entry name" value="2FE2S_FER_1"/>
    <property type="match status" value="1"/>
</dbReference>
<dbReference type="Pfam" id="PF01799">
    <property type="entry name" value="Fer2_2"/>
    <property type="match status" value="1"/>
</dbReference>
<dbReference type="SUPFAM" id="SSF54292">
    <property type="entry name" value="2Fe-2S ferredoxin-like"/>
    <property type="match status" value="1"/>
</dbReference>